<feature type="domain" description="HTH lysR-type" evidence="5">
    <location>
        <begin position="1"/>
        <end position="58"/>
    </location>
</feature>
<dbReference type="InterPro" id="IPR005119">
    <property type="entry name" value="LysR_subst-bd"/>
</dbReference>
<accession>A0A1M4XY00</accession>
<dbReference type="SUPFAM" id="SSF46785">
    <property type="entry name" value="Winged helix' DNA-binding domain"/>
    <property type="match status" value="1"/>
</dbReference>
<protein>
    <submittedName>
        <fullName evidence="6">DNA-binding transcriptional regulator, LysR family</fullName>
    </submittedName>
</protein>
<keyword evidence="2" id="KW-0805">Transcription regulation</keyword>
<dbReference type="FunFam" id="1.10.10.10:FF:000001">
    <property type="entry name" value="LysR family transcriptional regulator"/>
    <property type="match status" value="1"/>
</dbReference>
<evidence type="ECO:0000256" key="3">
    <source>
        <dbReference type="ARBA" id="ARBA00023125"/>
    </source>
</evidence>
<dbReference type="InterPro" id="IPR036388">
    <property type="entry name" value="WH-like_DNA-bd_sf"/>
</dbReference>
<dbReference type="InterPro" id="IPR036390">
    <property type="entry name" value="WH_DNA-bd_sf"/>
</dbReference>
<dbReference type="PANTHER" id="PTHR30126">
    <property type="entry name" value="HTH-TYPE TRANSCRIPTIONAL REGULATOR"/>
    <property type="match status" value="1"/>
</dbReference>
<organism evidence="6 7">
    <name type="scientific">Caloramator proteoclasticus DSM 10124</name>
    <dbReference type="NCBI Taxonomy" id="1121262"/>
    <lineage>
        <taxon>Bacteria</taxon>
        <taxon>Bacillati</taxon>
        <taxon>Bacillota</taxon>
        <taxon>Clostridia</taxon>
        <taxon>Eubacteriales</taxon>
        <taxon>Clostridiaceae</taxon>
        <taxon>Caloramator</taxon>
    </lineage>
</organism>
<dbReference type="PRINTS" id="PR00039">
    <property type="entry name" value="HTHLYSR"/>
</dbReference>
<evidence type="ECO:0000256" key="1">
    <source>
        <dbReference type="ARBA" id="ARBA00009437"/>
    </source>
</evidence>
<evidence type="ECO:0000256" key="4">
    <source>
        <dbReference type="ARBA" id="ARBA00023163"/>
    </source>
</evidence>
<evidence type="ECO:0000313" key="6">
    <source>
        <dbReference type="EMBL" id="SHE98112.1"/>
    </source>
</evidence>
<evidence type="ECO:0000313" key="7">
    <source>
        <dbReference type="Proteomes" id="UP000184423"/>
    </source>
</evidence>
<dbReference type="SUPFAM" id="SSF53850">
    <property type="entry name" value="Periplasmic binding protein-like II"/>
    <property type="match status" value="1"/>
</dbReference>
<dbReference type="Proteomes" id="UP000184423">
    <property type="component" value="Unassembled WGS sequence"/>
</dbReference>
<dbReference type="AlphaFoldDB" id="A0A1M4XY00"/>
<dbReference type="EMBL" id="FQVG01000027">
    <property type="protein sequence ID" value="SHE98112.1"/>
    <property type="molecule type" value="Genomic_DNA"/>
</dbReference>
<proteinExistence type="inferred from homology"/>
<evidence type="ECO:0000259" key="5">
    <source>
        <dbReference type="PROSITE" id="PS50931"/>
    </source>
</evidence>
<dbReference type="Pfam" id="PF03466">
    <property type="entry name" value="LysR_substrate"/>
    <property type="match status" value="1"/>
</dbReference>
<keyword evidence="7" id="KW-1185">Reference proteome</keyword>
<comment type="similarity">
    <text evidence="1">Belongs to the LysR transcriptional regulatory family.</text>
</comment>
<reference evidence="7" key="1">
    <citation type="submission" date="2016-11" db="EMBL/GenBank/DDBJ databases">
        <authorList>
            <person name="Varghese N."/>
            <person name="Submissions S."/>
        </authorList>
    </citation>
    <scope>NUCLEOTIDE SEQUENCE [LARGE SCALE GENOMIC DNA]</scope>
    <source>
        <strain evidence="7">DSM 10124</strain>
    </source>
</reference>
<dbReference type="RefSeq" id="WP_027309223.1">
    <property type="nucleotide sequence ID" value="NZ_FQVG01000027.1"/>
</dbReference>
<dbReference type="Pfam" id="PF00126">
    <property type="entry name" value="HTH_1"/>
    <property type="match status" value="1"/>
</dbReference>
<dbReference type="Gene3D" id="3.40.190.290">
    <property type="match status" value="1"/>
</dbReference>
<dbReference type="GO" id="GO:0000976">
    <property type="term" value="F:transcription cis-regulatory region binding"/>
    <property type="evidence" value="ECO:0007669"/>
    <property type="project" value="TreeGrafter"/>
</dbReference>
<keyword evidence="3 6" id="KW-0238">DNA-binding</keyword>
<evidence type="ECO:0000256" key="2">
    <source>
        <dbReference type="ARBA" id="ARBA00023015"/>
    </source>
</evidence>
<keyword evidence="4" id="KW-0804">Transcription</keyword>
<dbReference type="PROSITE" id="PS50931">
    <property type="entry name" value="HTH_LYSR"/>
    <property type="match status" value="1"/>
</dbReference>
<dbReference type="PANTHER" id="PTHR30126:SF64">
    <property type="entry name" value="HTH-TYPE TRANSCRIPTIONAL REGULATOR CITR"/>
    <property type="match status" value="1"/>
</dbReference>
<name>A0A1M4XY00_9CLOT</name>
<dbReference type="InterPro" id="IPR000847">
    <property type="entry name" value="LysR_HTH_N"/>
</dbReference>
<gene>
    <name evidence="6" type="ORF">SAMN02746091_01520</name>
</gene>
<dbReference type="GO" id="GO:0003700">
    <property type="term" value="F:DNA-binding transcription factor activity"/>
    <property type="evidence" value="ECO:0007669"/>
    <property type="project" value="InterPro"/>
</dbReference>
<sequence length="296" mass="33451">MNIQSLISFRETVRQNSISKASNKLHLTQSALSQQLQNLEKNIGCSLLIRSNKGVELTKEGEILLEYAESIISLYENMLSDINESLHNKISEIKILSCNIVGEYLLPCSVYIYKTKHSNIKFDIKIENTKKVIEGIQNKIADIGFIDKPFVSDEIESKKICANDLVFVYNPKKYKIPDNKINLSRLSEIPLVLLSKDNGIRYIIDTSIKEENIKIEMELNTIESIKASIVAGMGSSILPYTSVKSEVHAGILSAIPIEGMSCLCDIYLIYSKDILNKSYVKEFIEFILKHGKETFC</sequence>
<dbReference type="Gene3D" id="1.10.10.10">
    <property type="entry name" value="Winged helix-like DNA-binding domain superfamily/Winged helix DNA-binding domain"/>
    <property type="match status" value="1"/>
</dbReference>